<feature type="compositionally biased region" description="Polar residues" evidence="1">
    <location>
        <begin position="70"/>
        <end position="83"/>
    </location>
</feature>
<gene>
    <name evidence="2" type="ORF">NDU88_002211</name>
</gene>
<dbReference type="Proteomes" id="UP001066276">
    <property type="component" value="Chromosome 4_2"/>
</dbReference>
<name>A0AAV7SC16_PLEWA</name>
<evidence type="ECO:0000313" key="2">
    <source>
        <dbReference type="EMBL" id="KAJ1161730.1"/>
    </source>
</evidence>
<keyword evidence="3" id="KW-1185">Reference proteome</keyword>
<proteinExistence type="predicted"/>
<feature type="region of interest" description="Disordered" evidence="1">
    <location>
        <begin position="64"/>
        <end position="97"/>
    </location>
</feature>
<comment type="caution">
    <text evidence="2">The sequence shown here is derived from an EMBL/GenBank/DDBJ whole genome shotgun (WGS) entry which is preliminary data.</text>
</comment>
<evidence type="ECO:0000256" key="1">
    <source>
        <dbReference type="SAM" id="MobiDB-lite"/>
    </source>
</evidence>
<reference evidence="2" key="1">
    <citation type="journal article" date="2022" name="bioRxiv">
        <title>Sequencing and chromosome-scale assembly of the giantPleurodeles waltlgenome.</title>
        <authorList>
            <person name="Brown T."/>
            <person name="Elewa A."/>
            <person name="Iarovenko S."/>
            <person name="Subramanian E."/>
            <person name="Araus A.J."/>
            <person name="Petzold A."/>
            <person name="Susuki M."/>
            <person name="Suzuki K.-i.T."/>
            <person name="Hayashi T."/>
            <person name="Toyoda A."/>
            <person name="Oliveira C."/>
            <person name="Osipova E."/>
            <person name="Leigh N.D."/>
            <person name="Simon A."/>
            <person name="Yun M.H."/>
        </authorList>
    </citation>
    <scope>NUCLEOTIDE SEQUENCE</scope>
    <source>
        <strain evidence="2">20211129_DDA</strain>
        <tissue evidence="2">Liver</tissue>
    </source>
</reference>
<accession>A0AAV7SC16</accession>
<sequence>MRLLVTCTSAVDPAVCRTVGEDIDGQGLMGCPARRTLTASNTQQGERLTQYSTLVTPIYNDSAVMAPPQRSDSQGQQAHTTPAETALKDANPGVSTSLESKINSVTTEVTLLQTDHRALGARVAKVEDTIAILTTDSVALKTQVKDLQVTTVTLETRLEDFESRSC</sequence>
<protein>
    <submittedName>
        <fullName evidence="2">Uncharacterized protein</fullName>
    </submittedName>
</protein>
<organism evidence="2 3">
    <name type="scientific">Pleurodeles waltl</name>
    <name type="common">Iberian ribbed newt</name>
    <dbReference type="NCBI Taxonomy" id="8319"/>
    <lineage>
        <taxon>Eukaryota</taxon>
        <taxon>Metazoa</taxon>
        <taxon>Chordata</taxon>
        <taxon>Craniata</taxon>
        <taxon>Vertebrata</taxon>
        <taxon>Euteleostomi</taxon>
        <taxon>Amphibia</taxon>
        <taxon>Batrachia</taxon>
        <taxon>Caudata</taxon>
        <taxon>Salamandroidea</taxon>
        <taxon>Salamandridae</taxon>
        <taxon>Pleurodelinae</taxon>
        <taxon>Pleurodeles</taxon>
    </lineage>
</organism>
<dbReference type="EMBL" id="JANPWB010000008">
    <property type="protein sequence ID" value="KAJ1161730.1"/>
    <property type="molecule type" value="Genomic_DNA"/>
</dbReference>
<dbReference type="AlphaFoldDB" id="A0AAV7SC16"/>
<evidence type="ECO:0000313" key="3">
    <source>
        <dbReference type="Proteomes" id="UP001066276"/>
    </source>
</evidence>